<sequence length="112" mass="11768">MGKECSLNPYSIIHGSGGVVIGDYVRIGSHVIFVSANHVFDQVDVPIHFQGIESKGIIVEDDVWIGGGVTVLDGVRIGKGSVIAAGAVVNKDVLPYSIVGGVPAKVIRMRNE</sequence>
<name>A0A917CFZ9_9GAMM</name>
<dbReference type="EMBL" id="BMFO01000001">
    <property type="protein sequence ID" value="GGF86250.1"/>
    <property type="molecule type" value="Genomic_DNA"/>
</dbReference>
<dbReference type="CDD" id="cd04647">
    <property type="entry name" value="LbH_MAT_like"/>
    <property type="match status" value="1"/>
</dbReference>
<dbReference type="PROSITE" id="PS00101">
    <property type="entry name" value="HEXAPEP_TRANSFERASES"/>
    <property type="match status" value="1"/>
</dbReference>
<dbReference type="Gene3D" id="2.160.10.10">
    <property type="entry name" value="Hexapeptide repeat proteins"/>
    <property type="match status" value="1"/>
</dbReference>
<comment type="caution">
    <text evidence="4">The sequence shown here is derived from an EMBL/GenBank/DDBJ whole genome shotgun (WGS) entry which is preliminary data.</text>
</comment>
<dbReference type="Proteomes" id="UP000632858">
    <property type="component" value="Unassembled WGS sequence"/>
</dbReference>
<keyword evidence="1" id="KW-0808">Transferase</keyword>
<evidence type="ECO:0008006" key="6">
    <source>
        <dbReference type="Google" id="ProtNLM"/>
    </source>
</evidence>
<accession>A0A917CFZ9</accession>
<dbReference type="InterPro" id="IPR001451">
    <property type="entry name" value="Hexapep"/>
</dbReference>
<dbReference type="SUPFAM" id="SSF51161">
    <property type="entry name" value="Trimeric LpxA-like enzymes"/>
    <property type="match status" value="1"/>
</dbReference>
<evidence type="ECO:0000256" key="2">
    <source>
        <dbReference type="ARBA" id="ARBA00022737"/>
    </source>
</evidence>
<keyword evidence="5" id="KW-1185">Reference proteome</keyword>
<reference evidence="4" key="1">
    <citation type="journal article" date="2014" name="Int. J. Syst. Evol. Microbiol.">
        <title>Complete genome sequence of Corynebacterium casei LMG S-19264T (=DSM 44701T), isolated from a smear-ripened cheese.</title>
        <authorList>
            <consortium name="US DOE Joint Genome Institute (JGI-PGF)"/>
            <person name="Walter F."/>
            <person name="Albersmeier A."/>
            <person name="Kalinowski J."/>
            <person name="Ruckert C."/>
        </authorList>
    </citation>
    <scope>NUCLEOTIDE SEQUENCE</scope>
    <source>
        <strain evidence="4">CGMCC 1.12726</strain>
    </source>
</reference>
<dbReference type="PANTHER" id="PTHR23416:SF78">
    <property type="entry name" value="LIPOPOLYSACCHARIDE BIOSYNTHESIS O-ACETYL TRANSFERASE WBBJ-RELATED"/>
    <property type="match status" value="1"/>
</dbReference>
<organism evidence="4 5">
    <name type="scientific">Arenimonas maotaiensis</name>
    <dbReference type="NCBI Taxonomy" id="1446479"/>
    <lineage>
        <taxon>Bacteria</taxon>
        <taxon>Pseudomonadati</taxon>
        <taxon>Pseudomonadota</taxon>
        <taxon>Gammaproteobacteria</taxon>
        <taxon>Lysobacterales</taxon>
        <taxon>Lysobacteraceae</taxon>
        <taxon>Arenimonas</taxon>
    </lineage>
</organism>
<keyword evidence="2" id="KW-0677">Repeat</keyword>
<evidence type="ECO:0000313" key="4">
    <source>
        <dbReference type="EMBL" id="GGF86250.1"/>
    </source>
</evidence>
<dbReference type="InterPro" id="IPR018357">
    <property type="entry name" value="Hexapep_transf_CS"/>
</dbReference>
<keyword evidence="3" id="KW-0012">Acyltransferase</keyword>
<dbReference type="Pfam" id="PF00132">
    <property type="entry name" value="Hexapep"/>
    <property type="match status" value="1"/>
</dbReference>
<proteinExistence type="predicted"/>
<evidence type="ECO:0000313" key="5">
    <source>
        <dbReference type="Proteomes" id="UP000632858"/>
    </source>
</evidence>
<evidence type="ECO:0000256" key="3">
    <source>
        <dbReference type="ARBA" id="ARBA00023315"/>
    </source>
</evidence>
<dbReference type="InterPro" id="IPR011004">
    <property type="entry name" value="Trimer_LpxA-like_sf"/>
</dbReference>
<dbReference type="InterPro" id="IPR051159">
    <property type="entry name" value="Hexapeptide_acetyltransf"/>
</dbReference>
<reference evidence="4" key="2">
    <citation type="submission" date="2020-09" db="EMBL/GenBank/DDBJ databases">
        <authorList>
            <person name="Sun Q."/>
            <person name="Zhou Y."/>
        </authorList>
    </citation>
    <scope>NUCLEOTIDE SEQUENCE</scope>
    <source>
        <strain evidence="4">CGMCC 1.12726</strain>
    </source>
</reference>
<dbReference type="PANTHER" id="PTHR23416">
    <property type="entry name" value="SIALIC ACID SYNTHASE-RELATED"/>
    <property type="match status" value="1"/>
</dbReference>
<dbReference type="GO" id="GO:0016746">
    <property type="term" value="F:acyltransferase activity"/>
    <property type="evidence" value="ECO:0007669"/>
    <property type="project" value="UniProtKB-KW"/>
</dbReference>
<evidence type="ECO:0000256" key="1">
    <source>
        <dbReference type="ARBA" id="ARBA00022679"/>
    </source>
</evidence>
<gene>
    <name evidence="4" type="ORF">GCM10010960_05310</name>
</gene>
<dbReference type="AlphaFoldDB" id="A0A917CFZ9"/>
<protein>
    <recommendedName>
        <fullName evidence="6">Acyltransferase</fullName>
    </recommendedName>
</protein>